<dbReference type="PANTHER" id="PTHR43744:SF12">
    <property type="entry name" value="ABC TRANSPORTER PERMEASE PROTEIN MG189-RELATED"/>
    <property type="match status" value="1"/>
</dbReference>
<feature type="transmembrane region" description="Helical" evidence="7">
    <location>
        <begin position="158"/>
        <end position="178"/>
    </location>
</feature>
<keyword evidence="4 7" id="KW-0812">Transmembrane</keyword>
<feature type="transmembrane region" description="Helical" evidence="7">
    <location>
        <begin position="257"/>
        <end position="276"/>
    </location>
</feature>
<keyword evidence="2 7" id="KW-0813">Transport</keyword>
<dbReference type="Gene3D" id="1.10.3720.10">
    <property type="entry name" value="MetI-like"/>
    <property type="match status" value="1"/>
</dbReference>
<evidence type="ECO:0000313" key="9">
    <source>
        <dbReference type="EMBL" id="NJP49974.1"/>
    </source>
</evidence>
<feature type="transmembrane region" description="Helical" evidence="7">
    <location>
        <begin position="88"/>
        <end position="107"/>
    </location>
</feature>
<protein>
    <submittedName>
        <fullName evidence="9">Carbohydrate ABC transporter permease</fullName>
    </submittedName>
</protein>
<feature type="domain" description="ABC transmembrane type-1" evidence="8">
    <location>
        <begin position="84"/>
        <end position="276"/>
    </location>
</feature>
<keyword evidence="10" id="KW-1185">Reference proteome</keyword>
<evidence type="ECO:0000256" key="5">
    <source>
        <dbReference type="ARBA" id="ARBA00022989"/>
    </source>
</evidence>
<dbReference type="SUPFAM" id="SSF161098">
    <property type="entry name" value="MetI-like"/>
    <property type="match status" value="1"/>
</dbReference>
<evidence type="ECO:0000256" key="3">
    <source>
        <dbReference type="ARBA" id="ARBA00022475"/>
    </source>
</evidence>
<evidence type="ECO:0000259" key="8">
    <source>
        <dbReference type="PROSITE" id="PS50928"/>
    </source>
</evidence>
<evidence type="ECO:0000256" key="4">
    <source>
        <dbReference type="ARBA" id="ARBA00022692"/>
    </source>
</evidence>
<dbReference type="CDD" id="cd06261">
    <property type="entry name" value="TM_PBP2"/>
    <property type="match status" value="1"/>
</dbReference>
<dbReference type="EMBL" id="JAATEM010000007">
    <property type="protein sequence ID" value="NJP49974.1"/>
    <property type="molecule type" value="Genomic_DNA"/>
</dbReference>
<comment type="caution">
    <text evidence="9">The sequence shown here is derived from an EMBL/GenBank/DDBJ whole genome shotgun (WGS) entry which is preliminary data.</text>
</comment>
<proteinExistence type="inferred from homology"/>
<keyword evidence="5 7" id="KW-1133">Transmembrane helix</keyword>
<dbReference type="RefSeq" id="WP_167992357.1">
    <property type="nucleotide sequence ID" value="NZ_JAATEM010000007.1"/>
</dbReference>
<dbReference type="PROSITE" id="PS50928">
    <property type="entry name" value="ABC_TM1"/>
    <property type="match status" value="1"/>
</dbReference>
<keyword evidence="6 7" id="KW-0472">Membrane</keyword>
<comment type="similarity">
    <text evidence="7">Belongs to the binding-protein-dependent transport system permease family.</text>
</comment>
<dbReference type="Proteomes" id="UP000730591">
    <property type="component" value="Unassembled WGS sequence"/>
</dbReference>
<feature type="transmembrane region" description="Helical" evidence="7">
    <location>
        <begin position="199"/>
        <end position="224"/>
    </location>
</feature>
<evidence type="ECO:0000256" key="6">
    <source>
        <dbReference type="ARBA" id="ARBA00023136"/>
    </source>
</evidence>
<evidence type="ECO:0000313" key="10">
    <source>
        <dbReference type="Proteomes" id="UP000730591"/>
    </source>
</evidence>
<name>A0ABX1A5V4_9ACTN</name>
<organism evidence="9 10">
    <name type="scientific">Streptomyces composti</name>
    <dbReference type="NCBI Taxonomy" id="2720025"/>
    <lineage>
        <taxon>Bacteria</taxon>
        <taxon>Bacillati</taxon>
        <taxon>Actinomycetota</taxon>
        <taxon>Actinomycetes</taxon>
        <taxon>Kitasatosporales</taxon>
        <taxon>Streptomycetaceae</taxon>
        <taxon>Streptomyces</taxon>
    </lineage>
</organism>
<evidence type="ECO:0000256" key="7">
    <source>
        <dbReference type="RuleBase" id="RU363032"/>
    </source>
</evidence>
<dbReference type="InterPro" id="IPR000515">
    <property type="entry name" value="MetI-like"/>
</dbReference>
<keyword evidence="3" id="KW-1003">Cell membrane</keyword>
<evidence type="ECO:0000256" key="1">
    <source>
        <dbReference type="ARBA" id="ARBA00004651"/>
    </source>
</evidence>
<dbReference type="Pfam" id="PF00528">
    <property type="entry name" value="BPD_transp_1"/>
    <property type="match status" value="1"/>
</dbReference>
<reference evidence="9 10" key="1">
    <citation type="submission" date="2020-03" db="EMBL/GenBank/DDBJ databases">
        <title>WGS of actinomycetes isolated from Thailand.</title>
        <authorList>
            <person name="Thawai C."/>
        </authorList>
    </citation>
    <scope>NUCLEOTIDE SEQUENCE [LARGE SCALE GENOMIC DNA]</scope>
    <source>
        <strain evidence="9 10">SBST2-5</strain>
    </source>
</reference>
<dbReference type="InterPro" id="IPR035906">
    <property type="entry name" value="MetI-like_sf"/>
</dbReference>
<feature type="transmembrane region" description="Helical" evidence="7">
    <location>
        <begin position="119"/>
        <end position="138"/>
    </location>
</feature>
<sequence>MSTRTLISPAQLARPRGKRLYRAVFALVTGGFTLAFLGPLYWLISSGFKDAQEVIRTPPTLVPESFTPGNYSQAWDVMDLSTLLLNTLYYAFGALAFQLVLDVAAAYSLSRLRPLFGKAILGMMLATLMIPATVLVVPQYLTVLDVPVVERNLLNTPWAIWLPSVTNAFNIFLLKRFFDSVPKELLDAAAMDGASPLRVLWSIVLPISRPVLGVVSIFAVVGVWKDFLWPMLTLPDPAKQTLNVGIYSLSNGVPVNVLIAALTIASLPALIIFLIFQRNIMSGLTAGSLKG</sequence>
<dbReference type="PANTHER" id="PTHR43744">
    <property type="entry name" value="ABC TRANSPORTER PERMEASE PROTEIN MG189-RELATED-RELATED"/>
    <property type="match status" value="1"/>
</dbReference>
<feature type="transmembrane region" description="Helical" evidence="7">
    <location>
        <begin position="20"/>
        <end position="44"/>
    </location>
</feature>
<comment type="subcellular location">
    <subcellularLocation>
        <location evidence="1 7">Cell membrane</location>
        <topology evidence="1 7">Multi-pass membrane protein</topology>
    </subcellularLocation>
</comment>
<evidence type="ECO:0000256" key="2">
    <source>
        <dbReference type="ARBA" id="ARBA00022448"/>
    </source>
</evidence>
<gene>
    <name evidence="9" type="ORF">HCJ93_07795</name>
</gene>
<accession>A0ABX1A5V4</accession>